<keyword evidence="2" id="KW-1133">Transmembrane helix</keyword>
<dbReference type="OrthoDB" id="5422510at2759"/>
<reference evidence="4" key="1">
    <citation type="submission" date="2020-01" db="EMBL/GenBank/DDBJ databases">
        <authorList>
            <consortium name="DOE Joint Genome Institute"/>
            <person name="Haridas S."/>
            <person name="Albert R."/>
            <person name="Binder M."/>
            <person name="Bloem J."/>
            <person name="Labutti K."/>
            <person name="Salamov A."/>
            <person name="Andreopoulos B."/>
            <person name="Baker S.E."/>
            <person name="Barry K."/>
            <person name="Bills G."/>
            <person name="Bluhm B.H."/>
            <person name="Cannon C."/>
            <person name="Castanera R."/>
            <person name="Culley D.E."/>
            <person name="Daum C."/>
            <person name="Ezra D."/>
            <person name="Gonzalez J.B."/>
            <person name="Henrissat B."/>
            <person name="Kuo A."/>
            <person name="Liang C."/>
            <person name="Lipzen A."/>
            <person name="Lutzoni F."/>
            <person name="Magnuson J."/>
            <person name="Mondo S."/>
            <person name="Nolan M."/>
            <person name="Ohm R."/>
            <person name="Pangilinan J."/>
            <person name="Park H.-J."/>
            <person name="Ramirez L."/>
            <person name="Alfaro M."/>
            <person name="Sun H."/>
            <person name="Tritt A."/>
            <person name="Yoshinaga Y."/>
            <person name="Zwiers L.-H."/>
            <person name="Turgeon B.G."/>
            <person name="Goodwin S.B."/>
            <person name="Spatafora J.W."/>
            <person name="Crous P.W."/>
            <person name="Grigoriev I.V."/>
        </authorList>
    </citation>
    <scope>NUCLEOTIDE SEQUENCE</scope>
    <source>
        <strain evidence="4">CBS 342.82</strain>
    </source>
</reference>
<feature type="compositionally biased region" description="Polar residues" evidence="1">
    <location>
        <begin position="57"/>
        <end position="68"/>
    </location>
</feature>
<evidence type="ECO:0000313" key="3">
    <source>
        <dbReference type="Proteomes" id="UP000504637"/>
    </source>
</evidence>
<dbReference type="GeneID" id="54360035"/>
<dbReference type="Proteomes" id="UP000504637">
    <property type="component" value="Unplaced"/>
</dbReference>
<feature type="region of interest" description="Disordered" evidence="1">
    <location>
        <begin position="1"/>
        <end position="107"/>
    </location>
</feature>
<dbReference type="PANTHER" id="PTHR42032:SF1">
    <property type="entry name" value="YALI0E30679P"/>
    <property type="match status" value="1"/>
</dbReference>
<proteinExistence type="predicted"/>
<feature type="transmembrane region" description="Helical" evidence="2">
    <location>
        <begin position="139"/>
        <end position="160"/>
    </location>
</feature>
<dbReference type="AlphaFoldDB" id="A0A6J3M8B7"/>
<keyword evidence="3" id="KW-1185">Reference proteome</keyword>
<keyword evidence="2" id="KW-0472">Membrane</keyword>
<protein>
    <submittedName>
        <fullName evidence="4">Uncharacterized protein</fullName>
    </submittedName>
</protein>
<evidence type="ECO:0000256" key="1">
    <source>
        <dbReference type="SAM" id="MobiDB-lite"/>
    </source>
</evidence>
<feature type="non-terminal residue" evidence="4">
    <location>
        <position position="423"/>
    </location>
</feature>
<evidence type="ECO:0000313" key="4">
    <source>
        <dbReference type="RefSeq" id="XP_033460118.1"/>
    </source>
</evidence>
<feature type="compositionally biased region" description="Basic and acidic residues" evidence="1">
    <location>
        <begin position="224"/>
        <end position="240"/>
    </location>
</feature>
<accession>A0A6J3M8B7</accession>
<dbReference type="RefSeq" id="XP_033460118.1">
    <property type="nucleotide sequence ID" value="XM_033602235.1"/>
</dbReference>
<sequence length="423" mass="46395">MTPAMAQPETGNSQVAAAVNSVTTAANANSSTNDASSSNHGNPPPPPPTTTTNNNPVATSYPSVTIATPPTPPISDAARLRRSNLQAEMDASRSSHSRPRRRSSAFSYSSLEDATTSFADDFISPRTNNIRRHKDDEDVTHWHSTPLAFAILPAVGGLLFQNGSLFVTDILLLGLAAIFLNWSIRLPWDWYYSAQALRREYPDVEEEDTASSVGGSPRPHSRRVRSDDNGNADEATRARRAKAAESLRQQELLALVATFVFPMLAAYLLHVIRAQLSRPSTNLVSDYNLSIFLLAAEIRPCRQVIRLMSSRTLHLQKIVAGGPPSAGSSKESQELQADIIARLAELEDRLEANTLVPSTVSIAQKADVSDLSSDLRKRYEPRLEGLERAVRRYEKRSMTLAMAVDNRLQLLETRLQEALSLTA</sequence>
<name>A0A6J3M8B7_9PEZI</name>
<dbReference type="PANTHER" id="PTHR42032">
    <property type="entry name" value="YALI0E30679P"/>
    <property type="match status" value="1"/>
</dbReference>
<feature type="compositionally biased region" description="Low complexity" evidence="1">
    <location>
        <begin position="12"/>
        <end position="39"/>
    </location>
</feature>
<organism evidence="4">
    <name type="scientific">Dissoconium aciculare CBS 342.82</name>
    <dbReference type="NCBI Taxonomy" id="1314786"/>
    <lineage>
        <taxon>Eukaryota</taxon>
        <taxon>Fungi</taxon>
        <taxon>Dikarya</taxon>
        <taxon>Ascomycota</taxon>
        <taxon>Pezizomycotina</taxon>
        <taxon>Dothideomycetes</taxon>
        <taxon>Dothideomycetidae</taxon>
        <taxon>Mycosphaerellales</taxon>
        <taxon>Dissoconiaceae</taxon>
        <taxon>Dissoconium</taxon>
    </lineage>
</organism>
<keyword evidence="2" id="KW-0812">Transmembrane</keyword>
<evidence type="ECO:0000256" key="2">
    <source>
        <dbReference type="SAM" id="Phobius"/>
    </source>
</evidence>
<gene>
    <name evidence="4" type="ORF">K489DRAFT_338853</name>
</gene>
<reference evidence="4" key="2">
    <citation type="submission" date="2020-04" db="EMBL/GenBank/DDBJ databases">
        <authorList>
            <consortium name="NCBI Genome Project"/>
        </authorList>
    </citation>
    <scope>NUCLEOTIDE SEQUENCE</scope>
    <source>
        <strain evidence="4">CBS 342.82</strain>
    </source>
</reference>
<reference evidence="4" key="3">
    <citation type="submission" date="2025-08" db="UniProtKB">
        <authorList>
            <consortium name="RefSeq"/>
        </authorList>
    </citation>
    <scope>IDENTIFICATION</scope>
    <source>
        <strain evidence="4">CBS 342.82</strain>
    </source>
</reference>
<feature type="region of interest" description="Disordered" evidence="1">
    <location>
        <begin position="205"/>
        <end position="240"/>
    </location>
</feature>
<feature type="transmembrane region" description="Helical" evidence="2">
    <location>
        <begin position="166"/>
        <end position="184"/>
    </location>
</feature>
<feature type="transmembrane region" description="Helical" evidence="2">
    <location>
        <begin position="252"/>
        <end position="272"/>
    </location>
</feature>